<evidence type="ECO:0000256" key="4">
    <source>
        <dbReference type="PROSITE-ProRule" id="PRU00335"/>
    </source>
</evidence>
<dbReference type="SUPFAM" id="SSF46689">
    <property type="entry name" value="Homeodomain-like"/>
    <property type="match status" value="1"/>
</dbReference>
<keyword evidence="1" id="KW-0805">Transcription regulation</keyword>
<dbReference type="InterPro" id="IPR001647">
    <property type="entry name" value="HTH_TetR"/>
</dbReference>
<dbReference type="RefSeq" id="WP_091394713.1">
    <property type="nucleotide sequence ID" value="NZ_FNQY01000004.1"/>
</dbReference>
<dbReference type="PANTHER" id="PTHR47506:SF6">
    <property type="entry name" value="HTH-TYPE TRANSCRIPTIONAL REPRESSOR NEMR"/>
    <property type="match status" value="1"/>
</dbReference>
<dbReference type="OrthoDB" id="9809772at2"/>
<keyword evidence="3" id="KW-0804">Transcription</keyword>
<feature type="DNA-binding region" description="H-T-H motif" evidence="4">
    <location>
        <begin position="24"/>
        <end position="43"/>
    </location>
</feature>
<dbReference type="SUPFAM" id="SSF48498">
    <property type="entry name" value="Tetracyclin repressor-like, C-terminal domain"/>
    <property type="match status" value="1"/>
</dbReference>
<dbReference type="PROSITE" id="PS50977">
    <property type="entry name" value="HTH_TETR_2"/>
    <property type="match status" value="1"/>
</dbReference>
<feature type="domain" description="HTH tetR-type" evidence="5">
    <location>
        <begin position="1"/>
        <end position="61"/>
    </location>
</feature>
<gene>
    <name evidence="6" type="ORF">SAMN05192529_104165</name>
</gene>
<name>A0A1H3X2H7_9BACT</name>
<dbReference type="InterPro" id="IPR036271">
    <property type="entry name" value="Tet_transcr_reg_TetR-rel_C_sf"/>
</dbReference>
<dbReference type="Pfam" id="PF00440">
    <property type="entry name" value="TetR_N"/>
    <property type="match status" value="1"/>
</dbReference>
<dbReference type="PANTHER" id="PTHR47506">
    <property type="entry name" value="TRANSCRIPTIONAL REGULATORY PROTEIN"/>
    <property type="match status" value="1"/>
</dbReference>
<evidence type="ECO:0000256" key="3">
    <source>
        <dbReference type="ARBA" id="ARBA00023163"/>
    </source>
</evidence>
<dbReference type="Proteomes" id="UP000199041">
    <property type="component" value="Unassembled WGS sequence"/>
</dbReference>
<dbReference type="InterPro" id="IPR009057">
    <property type="entry name" value="Homeodomain-like_sf"/>
</dbReference>
<keyword evidence="7" id="KW-1185">Reference proteome</keyword>
<dbReference type="STRING" id="551991.SAMN05192529_104165"/>
<dbReference type="Gene3D" id="1.10.357.10">
    <property type="entry name" value="Tetracycline Repressor, domain 2"/>
    <property type="match status" value="1"/>
</dbReference>
<accession>A0A1H3X2H7</accession>
<evidence type="ECO:0000256" key="1">
    <source>
        <dbReference type="ARBA" id="ARBA00023015"/>
    </source>
</evidence>
<organism evidence="6 7">
    <name type="scientific">Arachidicoccus rhizosphaerae</name>
    <dbReference type="NCBI Taxonomy" id="551991"/>
    <lineage>
        <taxon>Bacteria</taxon>
        <taxon>Pseudomonadati</taxon>
        <taxon>Bacteroidota</taxon>
        <taxon>Chitinophagia</taxon>
        <taxon>Chitinophagales</taxon>
        <taxon>Chitinophagaceae</taxon>
        <taxon>Arachidicoccus</taxon>
    </lineage>
</organism>
<protein>
    <submittedName>
        <fullName evidence="6">Transcriptional regulator, TetR family</fullName>
    </submittedName>
</protein>
<dbReference type="GO" id="GO:0003677">
    <property type="term" value="F:DNA binding"/>
    <property type="evidence" value="ECO:0007669"/>
    <property type="project" value="UniProtKB-UniRule"/>
</dbReference>
<evidence type="ECO:0000256" key="2">
    <source>
        <dbReference type="ARBA" id="ARBA00023125"/>
    </source>
</evidence>
<evidence type="ECO:0000259" key="5">
    <source>
        <dbReference type="PROSITE" id="PS50977"/>
    </source>
</evidence>
<sequence length="183" mass="20969">MNTREKIIQVGDELIRNRGYNAFSFSDISKELKIKNASIHYYFPTKSMLVISIIQKHELILEKFKMSVSAGSSMEKMTKFLSVYAAGRFNNKISILGALTNDYYTFEAPIQTELKILMENTLNWLTDTLKEGKTGGEFHYSMDHRTKALMIITNILGAEQLARITFKHDFQEIKATLLADLTK</sequence>
<reference evidence="6 7" key="1">
    <citation type="submission" date="2016-10" db="EMBL/GenBank/DDBJ databases">
        <authorList>
            <person name="de Groot N.N."/>
        </authorList>
    </citation>
    <scope>NUCLEOTIDE SEQUENCE [LARGE SCALE GENOMIC DNA]</scope>
    <source>
        <strain evidence="6 7">Vu-144</strain>
    </source>
</reference>
<dbReference type="AlphaFoldDB" id="A0A1H3X2H7"/>
<evidence type="ECO:0000313" key="6">
    <source>
        <dbReference type="EMBL" id="SDZ93596.1"/>
    </source>
</evidence>
<evidence type="ECO:0000313" key="7">
    <source>
        <dbReference type="Proteomes" id="UP000199041"/>
    </source>
</evidence>
<dbReference type="EMBL" id="FNQY01000004">
    <property type="protein sequence ID" value="SDZ93596.1"/>
    <property type="molecule type" value="Genomic_DNA"/>
</dbReference>
<keyword evidence="2 4" id="KW-0238">DNA-binding</keyword>
<proteinExistence type="predicted"/>